<dbReference type="GO" id="GO:0055070">
    <property type="term" value="P:copper ion homeostasis"/>
    <property type="evidence" value="ECO:0007669"/>
    <property type="project" value="InterPro"/>
</dbReference>
<dbReference type="EMBL" id="SCEB01215562">
    <property type="protein sequence ID" value="RXM28929.1"/>
    <property type="molecule type" value="Genomic_DNA"/>
</dbReference>
<proteinExistence type="inferred from homology"/>
<organism evidence="4 5">
    <name type="scientific">Acipenser ruthenus</name>
    <name type="common">Sterlet sturgeon</name>
    <dbReference type="NCBI Taxonomy" id="7906"/>
    <lineage>
        <taxon>Eukaryota</taxon>
        <taxon>Metazoa</taxon>
        <taxon>Chordata</taxon>
        <taxon>Craniata</taxon>
        <taxon>Vertebrata</taxon>
        <taxon>Euteleostomi</taxon>
        <taxon>Actinopterygii</taxon>
        <taxon>Chondrostei</taxon>
        <taxon>Acipenseriformes</taxon>
        <taxon>Acipenseridae</taxon>
        <taxon>Acipenser</taxon>
    </lineage>
</organism>
<protein>
    <recommendedName>
        <fullName evidence="1">COMM domain-containing protein 1</fullName>
    </recommendedName>
</protein>
<accession>A0A444U1D5</accession>
<reference evidence="4 5" key="1">
    <citation type="submission" date="2019-01" db="EMBL/GenBank/DDBJ databases">
        <title>Draft Genome and Complete Hox-Cluster Characterization of the Sterlet Sturgeon (Acipenser ruthenus).</title>
        <authorList>
            <person name="Wei Q."/>
        </authorList>
    </citation>
    <scope>NUCLEOTIDE SEQUENCE [LARGE SCALE GENOMIC DNA]</scope>
    <source>
        <strain evidence="4">WHYD16114868_AA</strain>
        <tissue evidence="4">Blood</tissue>
    </source>
</reference>
<dbReference type="AlphaFoldDB" id="A0A444U1D5"/>
<evidence type="ECO:0000313" key="4">
    <source>
        <dbReference type="EMBL" id="RXM28929.1"/>
    </source>
</evidence>
<dbReference type="Proteomes" id="UP000289886">
    <property type="component" value="Unassembled WGS sequence"/>
</dbReference>
<dbReference type="PANTHER" id="PTHR21199:SF1">
    <property type="entry name" value="COMM DOMAIN-CONTAINING PROTEIN 1"/>
    <property type="match status" value="1"/>
</dbReference>
<comment type="similarity">
    <text evidence="2">Belongs to the COMM domain-containing protein 1 family.</text>
</comment>
<evidence type="ECO:0000256" key="2">
    <source>
        <dbReference type="ARBA" id="ARBA00093455"/>
    </source>
</evidence>
<dbReference type="PROSITE" id="PS51269">
    <property type="entry name" value="COMM"/>
    <property type="match status" value="1"/>
</dbReference>
<dbReference type="GO" id="GO:0032434">
    <property type="term" value="P:regulation of proteasomal ubiquitin-dependent protein catabolic process"/>
    <property type="evidence" value="ECO:0007669"/>
    <property type="project" value="TreeGrafter"/>
</dbReference>
<keyword evidence="5" id="KW-1185">Reference proteome</keyword>
<dbReference type="Pfam" id="PF07258">
    <property type="entry name" value="COMM_domain"/>
    <property type="match status" value="1"/>
</dbReference>
<dbReference type="InterPro" id="IPR017920">
    <property type="entry name" value="COMM"/>
</dbReference>
<sequence>MDFNQLEAFLTAQTKKQGGVSAEQAAVLSKFWKNHKSKIRESLISQSRWDNSLRNVSWRVDLKTQSRHADQVSAAVGVVELELGKTGKLSELEDTLKAGHDTVLSKNFRASQLLYGRRVLSSFEALSSPGGESEFICLEFDEAKVNHVLKKMCEIEESISAITHNS</sequence>
<dbReference type="Pfam" id="PF17221">
    <property type="entry name" value="COMMD1_N"/>
    <property type="match status" value="1"/>
</dbReference>
<evidence type="ECO:0000259" key="3">
    <source>
        <dbReference type="PROSITE" id="PS51269"/>
    </source>
</evidence>
<dbReference type="GO" id="GO:0031398">
    <property type="term" value="P:positive regulation of protein ubiquitination"/>
    <property type="evidence" value="ECO:0007669"/>
    <property type="project" value="TreeGrafter"/>
</dbReference>
<dbReference type="GO" id="GO:2000009">
    <property type="term" value="P:negative regulation of protein localization to cell surface"/>
    <property type="evidence" value="ECO:0007669"/>
    <property type="project" value="TreeGrafter"/>
</dbReference>
<name>A0A444U1D5_ACIRT</name>
<evidence type="ECO:0000256" key="1">
    <source>
        <dbReference type="ARBA" id="ARBA00016551"/>
    </source>
</evidence>
<evidence type="ECO:0000313" key="5">
    <source>
        <dbReference type="Proteomes" id="UP000289886"/>
    </source>
</evidence>
<gene>
    <name evidence="4" type="ORF">EOD39_2451</name>
</gene>
<dbReference type="InterPro" id="IPR037351">
    <property type="entry name" value="Murr1"/>
</dbReference>
<comment type="caution">
    <text evidence="4">The sequence shown here is derived from an EMBL/GenBank/DDBJ whole genome shotgun (WGS) entry which is preliminary data.</text>
</comment>
<dbReference type="GO" id="GO:0005768">
    <property type="term" value="C:endosome"/>
    <property type="evidence" value="ECO:0007669"/>
    <property type="project" value="TreeGrafter"/>
</dbReference>
<feature type="domain" description="COMM" evidence="3">
    <location>
        <begin position="52"/>
        <end position="163"/>
    </location>
</feature>
<dbReference type="PANTHER" id="PTHR21199">
    <property type="entry name" value="COMM DOMAIN-CONTAINING PROTEIN 1"/>
    <property type="match status" value="1"/>
</dbReference>
<dbReference type="GO" id="GO:1902306">
    <property type="term" value="P:negative regulation of sodium ion transmembrane transport"/>
    <property type="evidence" value="ECO:0007669"/>
    <property type="project" value="TreeGrafter"/>
</dbReference>
<dbReference type="InterPro" id="IPR033776">
    <property type="entry name" value="COMMD1_N"/>
</dbReference>